<feature type="region of interest" description="Disordered" evidence="1">
    <location>
        <begin position="1"/>
        <end position="29"/>
    </location>
</feature>
<proteinExistence type="predicted"/>
<dbReference type="Proteomes" id="UP000202511">
    <property type="component" value="Segment"/>
</dbReference>
<name>A0A0B5J7P2_9VIRU</name>
<organism evidence="2 3">
    <name type="scientific">Pandoravirus inopinatum</name>
    <dbReference type="NCBI Taxonomy" id="1605721"/>
    <lineage>
        <taxon>Viruses</taxon>
        <taxon>Pandoravirus</taxon>
    </lineage>
</organism>
<sequence length="235" mass="26216">MRRRTVLPRNLLAHAGQHKGDDDKDNDDKNNHHDGTGCVCGTPPDGSHPLFFPLFLFSWYFFARLCYQREAPPFALSGARGGWLPCAPLSCRHPRQTAATPLLWTRPSLQQTAGALAQSARRKPNSLPPFFGHAKMGLTFLGQTFFCCCCCCCLDPKKPQELVSQQDGAEKGHRYLAVPWSRTDQSKKSILLNAKKRKRQRSLARARNVGIVFLGIGQNVRRRASAHKGEASFTT</sequence>
<evidence type="ECO:0000313" key="3">
    <source>
        <dbReference type="Proteomes" id="UP000202511"/>
    </source>
</evidence>
<dbReference type="RefSeq" id="YP_009120160.1">
    <property type="nucleotide sequence ID" value="NC_026440.1"/>
</dbReference>
<dbReference type="GeneID" id="23462842"/>
<feature type="compositionally biased region" description="Basic and acidic residues" evidence="1">
    <location>
        <begin position="18"/>
        <end position="29"/>
    </location>
</feature>
<evidence type="ECO:0000256" key="1">
    <source>
        <dbReference type="SAM" id="MobiDB-lite"/>
    </source>
</evidence>
<dbReference type="KEGG" id="vg:23462842"/>
<evidence type="ECO:0000313" key="2">
    <source>
        <dbReference type="EMBL" id="AJF97925.1"/>
    </source>
</evidence>
<dbReference type="EMBL" id="KP136319">
    <property type="protein sequence ID" value="AJF97925.1"/>
    <property type="molecule type" value="Genomic_DNA"/>
</dbReference>
<reference evidence="2 3" key="1">
    <citation type="journal article" date="2015" name="Parasitol. Res.">
        <title>Viruses in close associations with free-living amoebae.</title>
        <authorList>
            <person name="Scheid P."/>
        </authorList>
    </citation>
    <scope>NUCLEOTIDE SEQUENCE [LARGE SCALE GENOMIC DNA]</scope>
    <source>
        <strain evidence="2">KlaHel</strain>
    </source>
</reference>
<protein>
    <submittedName>
        <fullName evidence="2">Uncharacterized protein</fullName>
    </submittedName>
</protein>
<accession>A0A0B5J7P2</accession>